<evidence type="ECO:0000256" key="1">
    <source>
        <dbReference type="ARBA" id="ARBA00000085"/>
    </source>
</evidence>
<dbReference type="RefSeq" id="WP_380772470.1">
    <property type="nucleotide sequence ID" value="NZ_JBHUEO010000005.1"/>
</dbReference>
<evidence type="ECO:0000313" key="12">
    <source>
        <dbReference type="EMBL" id="MFD1705936.1"/>
    </source>
</evidence>
<dbReference type="PANTHER" id="PTHR43065:SF34">
    <property type="entry name" value="SPORULATION KINASE A"/>
    <property type="match status" value="1"/>
</dbReference>
<dbReference type="Pfam" id="PF02518">
    <property type="entry name" value="HATPase_c"/>
    <property type="match status" value="1"/>
</dbReference>
<evidence type="ECO:0000256" key="3">
    <source>
        <dbReference type="ARBA" id="ARBA00022553"/>
    </source>
</evidence>
<feature type="domain" description="PAC" evidence="11">
    <location>
        <begin position="78"/>
        <end position="129"/>
    </location>
</feature>
<dbReference type="InterPro" id="IPR003661">
    <property type="entry name" value="HisK_dim/P_dom"/>
</dbReference>
<dbReference type="InterPro" id="IPR000700">
    <property type="entry name" value="PAS-assoc_C"/>
</dbReference>
<dbReference type="InterPro" id="IPR001610">
    <property type="entry name" value="PAC"/>
</dbReference>
<dbReference type="SMART" id="SM00091">
    <property type="entry name" value="PAS"/>
    <property type="match status" value="2"/>
</dbReference>
<name>A0ABW4KFH2_9BACI</name>
<dbReference type="NCBIfam" id="TIGR00229">
    <property type="entry name" value="sensory_box"/>
    <property type="match status" value="2"/>
</dbReference>
<dbReference type="PRINTS" id="PR00344">
    <property type="entry name" value="BCTRLSENSOR"/>
</dbReference>
<keyword evidence="6" id="KW-0418">Kinase</keyword>
<dbReference type="InterPro" id="IPR036097">
    <property type="entry name" value="HisK_dim/P_sf"/>
</dbReference>
<proteinExistence type="predicted"/>
<dbReference type="Proteomes" id="UP001597301">
    <property type="component" value="Unassembled WGS sequence"/>
</dbReference>
<gene>
    <name evidence="12" type="ORF">ACFSCZ_04110</name>
</gene>
<keyword evidence="13" id="KW-1185">Reference proteome</keyword>
<dbReference type="InterPro" id="IPR000014">
    <property type="entry name" value="PAS"/>
</dbReference>
<dbReference type="CDD" id="cd00082">
    <property type="entry name" value="HisKA"/>
    <property type="match status" value="1"/>
</dbReference>
<sequence>MKQGTLLQELEIYRSIVQYSDFLFSFHASNGEFIYVSPTCKPLLGYEQNELMDTCLIDFIHPSDRERLPAEWTNSDYERITYRFCKKEGDYIWLETTMIPYSQHPEQTGFSCITRDVTAQLTAEAELEEQKDMYRQLVENFQDTVGIITRDGSCLYINDSGKKLFGVTSKEEVIGKSIFDFVSSEAHDVINHQMKDQLANHPSELTFSRHDGIKKHVGIKLIPTIYKERESFHIVIRDLTEQKKTEELIHRTEKLSVVGQLAAGIAHEIRNPLTAIKGFTQLLRKESHNDYFEVMLSELERIEEIVSDLLILAKPQPSKTEKVHIGALIEDTIDLFKSEALLRNVEIHSHIQLTHQCIEGEADKLKQVYINLIKNAIEAMPDGGTIEISAYPENGKIITQIKDSGIGIPDERLSKLGEPFYSTKEQGTGLGLMICNRIIKNHNGKMKIESTAGAGTTIHVCFPSYTHEHKKMKA</sequence>
<dbReference type="Gene3D" id="1.10.287.130">
    <property type="match status" value="1"/>
</dbReference>
<evidence type="ECO:0000313" key="13">
    <source>
        <dbReference type="Proteomes" id="UP001597301"/>
    </source>
</evidence>
<dbReference type="PROSITE" id="PS50113">
    <property type="entry name" value="PAC"/>
    <property type="match status" value="1"/>
</dbReference>
<evidence type="ECO:0000256" key="4">
    <source>
        <dbReference type="ARBA" id="ARBA00022679"/>
    </source>
</evidence>
<evidence type="ECO:0000256" key="5">
    <source>
        <dbReference type="ARBA" id="ARBA00022741"/>
    </source>
</evidence>
<keyword evidence="3" id="KW-0597">Phosphoprotein</keyword>
<dbReference type="SMART" id="SM00086">
    <property type="entry name" value="PAC"/>
    <property type="match status" value="2"/>
</dbReference>
<reference evidence="13" key="1">
    <citation type="journal article" date="2019" name="Int. J. Syst. Evol. Microbiol.">
        <title>The Global Catalogue of Microorganisms (GCM) 10K type strain sequencing project: providing services to taxonomists for standard genome sequencing and annotation.</title>
        <authorList>
            <consortium name="The Broad Institute Genomics Platform"/>
            <consortium name="The Broad Institute Genome Sequencing Center for Infectious Disease"/>
            <person name="Wu L."/>
            <person name="Ma J."/>
        </authorList>
    </citation>
    <scope>NUCLEOTIDE SEQUENCE [LARGE SCALE GENOMIC DNA]</scope>
    <source>
        <strain evidence="13">CGMCC 1.12295</strain>
    </source>
</reference>
<evidence type="ECO:0000256" key="7">
    <source>
        <dbReference type="ARBA" id="ARBA00022840"/>
    </source>
</evidence>
<dbReference type="CDD" id="cd00130">
    <property type="entry name" value="PAS"/>
    <property type="match status" value="2"/>
</dbReference>
<keyword evidence="4" id="KW-0808">Transferase</keyword>
<feature type="domain" description="Histidine kinase" evidence="9">
    <location>
        <begin position="264"/>
        <end position="466"/>
    </location>
</feature>
<feature type="domain" description="PAS" evidence="10">
    <location>
        <begin position="30"/>
        <end position="68"/>
    </location>
</feature>
<keyword evidence="7" id="KW-0067">ATP-binding</keyword>
<evidence type="ECO:0000259" key="11">
    <source>
        <dbReference type="PROSITE" id="PS50113"/>
    </source>
</evidence>
<dbReference type="Gene3D" id="3.30.565.10">
    <property type="entry name" value="Histidine kinase-like ATPase, C-terminal domain"/>
    <property type="match status" value="1"/>
</dbReference>
<dbReference type="Pfam" id="PF00512">
    <property type="entry name" value="HisKA"/>
    <property type="match status" value="1"/>
</dbReference>
<dbReference type="InterPro" id="IPR005467">
    <property type="entry name" value="His_kinase_dom"/>
</dbReference>
<evidence type="ECO:0000259" key="9">
    <source>
        <dbReference type="PROSITE" id="PS50109"/>
    </source>
</evidence>
<keyword evidence="8" id="KW-0902">Two-component regulatory system</keyword>
<organism evidence="12 13">
    <name type="scientific">Siminovitchia sediminis</name>
    <dbReference type="NCBI Taxonomy" id="1274353"/>
    <lineage>
        <taxon>Bacteria</taxon>
        <taxon>Bacillati</taxon>
        <taxon>Bacillota</taxon>
        <taxon>Bacilli</taxon>
        <taxon>Bacillales</taxon>
        <taxon>Bacillaceae</taxon>
        <taxon>Siminovitchia</taxon>
    </lineage>
</organism>
<dbReference type="SUPFAM" id="SSF55874">
    <property type="entry name" value="ATPase domain of HSP90 chaperone/DNA topoisomerase II/histidine kinase"/>
    <property type="match status" value="1"/>
</dbReference>
<dbReference type="PANTHER" id="PTHR43065">
    <property type="entry name" value="SENSOR HISTIDINE KINASE"/>
    <property type="match status" value="1"/>
</dbReference>
<evidence type="ECO:0000256" key="2">
    <source>
        <dbReference type="ARBA" id="ARBA00012438"/>
    </source>
</evidence>
<dbReference type="InterPro" id="IPR013655">
    <property type="entry name" value="PAS_fold_3"/>
</dbReference>
<dbReference type="InterPro" id="IPR004358">
    <property type="entry name" value="Sig_transdc_His_kin-like_C"/>
</dbReference>
<dbReference type="SMART" id="SM00388">
    <property type="entry name" value="HisKA"/>
    <property type="match status" value="1"/>
</dbReference>
<dbReference type="Pfam" id="PF13426">
    <property type="entry name" value="PAS_9"/>
    <property type="match status" value="1"/>
</dbReference>
<feature type="domain" description="PAS" evidence="10">
    <location>
        <begin position="130"/>
        <end position="201"/>
    </location>
</feature>
<evidence type="ECO:0000256" key="6">
    <source>
        <dbReference type="ARBA" id="ARBA00022777"/>
    </source>
</evidence>
<accession>A0ABW4KFH2</accession>
<dbReference type="PROSITE" id="PS50109">
    <property type="entry name" value="HIS_KIN"/>
    <property type="match status" value="1"/>
</dbReference>
<dbReference type="PROSITE" id="PS50112">
    <property type="entry name" value="PAS"/>
    <property type="match status" value="2"/>
</dbReference>
<dbReference type="InterPro" id="IPR036890">
    <property type="entry name" value="HATPase_C_sf"/>
</dbReference>
<dbReference type="SMART" id="SM00387">
    <property type="entry name" value="HATPase_c"/>
    <property type="match status" value="1"/>
</dbReference>
<evidence type="ECO:0000259" key="10">
    <source>
        <dbReference type="PROSITE" id="PS50112"/>
    </source>
</evidence>
<protein>
    <recommendedName>
        <fullName evidence="2">histidine kinase</fullName>
        <ecNumber evidence="2">2.7.13.3</ecNumber>
    </recommendedName>
</protein>
<dbReference type="CDD" id="cd00075">
    <property type="entry name" value="HATPase"/>
    <property type="match status" value="1"/>
</dbReference>
<dbReference type="SUPFAM" id="SSF47384">
    <property type="entry name" value="Homodimeric domain of signal transducing histidine kinase"/>
    <property type="match status" value="1"/>
</dbReference>
<comment type="caution">
    <text evidence="12">The sequence shown here is derived from an EMBL/GenBank/DDBJ whole genome shotgun (WGS) entry which is preliminary data.</text>
</comment>
<evidence type="ECO:0000256" key="8">
    <source>
        <dbReference type="ARBA" id="ARBA00023012"/>
    </source>
</evidence>
<dbReference type="SUPFAM" id="SSF55785">
    <property type="entry name" value="PYP-like sensor domain (PAS domain)"/>
    <property type="match status" value="2"/>
</dbReference>
<dbReference type="EMBL" id="JBHUEO010000005">
    <property type="protein sequence ID" value="MFD1705936.1"/>
    <property type="molecule type" value="Genomic_DNA"/>
</dbReference>
<dbReference type="InterPro" id="IPR003594">
    <property type="entry name" value="HATPase_dom"/>
</dbReference>
<keyword evidence="5" id="KW-0547">Nucleotide-binding</keyword>
<dbReference type="Pfam" id="PF08447">
    <property type="entry name" value="PAS_3"/>
    <property type="match status" value="1"/>
</dbReference>
<dbReference type="Gene3D" id="3.30.450.20">
    <property type="entry name" value="PAS domain"/>
    <property type="match status" value="2"/>
</dbReference>
<dbReference type="InterPro" id="IPR035965">
    <property type="entry name" value="PAS-like_dom_sf"/>
</dbReference>
<comment type="catalytic activity">
    <reaction evidence="1">
        <text>ATP + protein L-histidine = ADP + protein N-phospho-L-histidine.</text>
        <dbReference type="EC" id="2.7.13.3"/>
    </reaction>
</comment>
<dbReference type="EC" id="2.7.13.3" evidence="2"/>